<protein>
    <submittedName>
        <fullName evidence="3">Glycosyltransferase involved in cell wall biosynthesis</fullName>
    </submittedName>
</protein>
<dbReference type="RefSeq" id="WP_354014162.1">
    <property type="nucleotide sequence ID" value="NZ_JBEPMU010000003.1"/>
</dbReference>
<keyword evidence="1" id="KW-0808">Transferase</keyword>
<evidence type="ECO:0000256" key="1">
    <source>
        <dbReference type="ARBA" id="ARBA00022679"/>
    </source>
</evidence>
<evidence type="ECO:0000259" key="2">
    <source>
        <dbReference type="Pfam" id="PF00534"/>
    </source>
</evidence>
<accession>A0ABV2JY48</accession>
<reference evidence="3 4" key="1">
    <citation type="submission" date="2024-06" db="EMBL/GenBank/DDBJ databases">
        <title>Sorghum-associated microbial communities from plants grown in Nebraska, USA.</title>
        <authorList>
            <person name="Schachtman D."/>
        </authorList>
    </citation>
    <scope>NUCLEOTIDE SEQUENCE [LARGE SCALE GENOMIC DNA]</scope>
    <source>
        <strain evidence="3 4">1073</strain>
    </source>
</reference>
<gene>
    <name evidence="3" type="ORF">ABIC75_002506</name>
</gene>
<dbReference type="Pfam" id="PF00534">
    <property type="entry name" value="Glycos_transf_1"/>
    <property type="match status" value="2"/>
</dbReference>
<comment type="caution">
    <text evidence="3">The sequence shown here is derived from an EMBL/GenBank/DDBJ whole genome shotgun (WGS) entry which is preliminary data.</text>
</comment>
<proteinExistence type="predicted"/>
<dbReference type="CDD" id="cd03809">
    <property type="entry name" value="GT4_MtfB-like"/>
    <property type="match status" value="2"/>
</dbReference>
<dbReference type="Gene3D" id="3.40.50.2000">
    <property type="entry name" value="Glycogen Phosphorylase B"/>
    <property type="match status" value="3"/>
</dbReference>
<evidence type="ECO:0000313" key="3">
    <source>
        <dbReference type="EMBL" id="MET3652774.1"/>
    </source>
</evidence>
<organism evidence="3 4">
    <name type="scientific">Dyella japonica</name>
    <dbReference type="NCBI Taxonomy" id="231455"/>
    <lineage>
        <taxon>Bacteria</taxon>
        <taxon>Pseudomonadati</taxon>
        <taxon>Pseudomonadota</taxon>
        <taxon>Gammaproteobacteria</taxon>
        <taxon>Lysobacterales</taxon>
        <taxon>Rhodanobacteraceae</taxon>
        <taxon>Dyella</taxon>
    </lineage>
</organism>
<feature type="domain" description="Glycosyl transferase family 1" evidence="2">
    <location>
        <begin position="226"/>
        <end position="380"/>
    </location>
</feature>
<dbReference type="PANTHER" id="PTHR46401:SF2">
    <property type="entry name" value="GLYCOSYLTRANSFERASE WBBK-RELATED"/>
    <property type="match status" value="1"/>
</dbReference>
<dbReference type="SUPFAM" id="SSF53756">
    <property type="entry name" value="UDP-Glycosyltransferase/glycogen phosphorylase"/>
    <property type="match status" value="2"/>
</dbReference>
<dbReference type="PANTHER" id="PTHR46401">
    <property type="entry name" value="GLYCOSYLTRANSFERASE WBBK-RELATED"/>
    <property type="match status" value="1"/>
</dbReference>
<evidence type="ECO:0000313" key="4">
    <source>
        <dbReference type="Proteomes" id="UP001549184"/>
    </source>
</evidence>
<feature type="domain" description="Glycosyl transferase family 1" evidence="2">
    <location>
        <begin position="821"/>
        <end position="970"/>
    </location>
</feature>
<sequence>MKLMLDMQGAQCQSRHRGIGRYSLDLARALALAATDYCDLHFSFNAQLDEATDTIISKLHPHAGARKRLMFASLNDVCVQTADNHIRRRVAEQLMCHALMQSHSDVVWFSSMIEGYGDDAVIPETGLDGIRTVATLYDLIPLHDPQAYLGHPRVKAWYDAKLRALEQCDLLLSISDWVRQDAIDRLGIEPHRIVSIGGGVDSRFAPRTDRQELAERIRAACGVSGPYVLYNGGFDPRKNVPALIQAYAGLPAALRDSHPLVIVGKISTEQLAGMQSAIHRMRLAPSSVIFTGFVSDEALVDLYCGCALFVFPSTMEGFGLPPLEAMACGVPVIASNVTSLPEVIGNAEATFDPTNTHAITALMELVLTNPARAEALRRHGLQQAAKFSWKAVATRALQAVEALVRQPLPVQAPALPGIVKPKLLWLKSGSTPTWLNQLETYFELTVDSMPLDAWRLTSTLEEQLHRSDRIVYTAGAQDAVSATALARRWPGAVWMDVPLEASQIPGLPALRYELAGFAACADASLALPLFDEGCLGIFLATDSPLPKAVSATVRTAQIGAGITADAVANQLDSWFATSSEGCEAKLLGELAAPSSTLDDDEIARISDAVVRARPASKVTQWLVDVTQITRHDIGTGVQRVVRSILERWLRDPPAGVRVEPVAFVEGHFRYARSYALRLLGLDPSLLSDDFVQVMPGDQYIGLDWSAESIATVERLLRDWHRRGVGMHFVVHDLLPISLPEAFHPFARNLFVGWLQQACSIADGLHCVSAATATQLRQWLDRNPLPYQFGERPEVGSFHLGVDAIAIAEPLAPPTGLSDAMSKRRTLLMVGTLEPRKGHAQALDAIERLWAEGRDINLVIVGRVGWMVEALVRRLEKHEERDQRLFWLDNADDGLLESVYRSATALLAPSLGEGYGLPLIEAAHRGLPVLARDIPVFREVVGDYADYFNASSPEELATAITDWLNSPPGRRKSAPWPTWDQSGAALAGLIRGV</sequence>
<name>A0ABV2JY48_9GAMM</name>
<dbReference type="InterPro" id="IPR001296">
    <property type="entry name" value="Glyco_trans_1"/>
</dbReference>
<dbReference type="Proteomes" id="UP001549184">
    <property type="component" value="Unassembled WGS sequence"/>
</dbReference>
<keyword evidence="4" id="KW-1185">Reference proteome</keyword>
<dbReference type="EMBL" id="JBEPMU010000003">
    <property type="protein sequence ID" value="MET3652774.1"/>
    <property type="molecule type" value="Genomic_DNA"/>
</dbReference>